<reference evidence="1" key="1">
    <citation type="submission" date="2021-12" db="EMBL/GenBank/DDBJ databases">
        <authorList>
            <person name="Veyrier F.J."/>
        </authorList>
    </citation>
    <scope>NUCLEOTIDE SEQUENCE</scope>
    <source>
        <strain evidence="1">SAG 1488-6</strain>
    </source>
</reference>
<keyword evidence="2" id="KW-1185">Reference proteome</keyword>
<dbReference type="RefSeq" id="WP_019959313.1">
    <property type="nucleotide sequence ID" value="NZ_CP091512.1"/>
</dbReference>
<sequence>MVNLYQLLGIHMQADAAQIQSALQAARVAGQINPQVLSKAEAWLLDAPTKMRYDAQLLQFLQTQAAPEPIELTQAENHLSQPSSIPTPEPIALPEKSAHQTVFASDALPQEALLQALWGVSKRIITKSILIF</sequence>
<evidence type="ECO:0000313" key="1">
    <source>
        <dbReference type="EMBL" id="UOO92042.1"/>
    </source>
</evidence>
<proteinExistence type="predicted"/>
<organism evidence="1 2">
    <name type="scientific">Vitreoscilla stercoraria</name>
    <dbReference type="NCBI Taxonomy" id="61"/>
    <lineage>
        <taxon>Bacteria</taxon>
        <taxon>Pseudomonadati</taxon>
        <taxon>Pseudomonadota</taxon>
        <taxon>Betaproteobacteria</taxon>
        <taxon>Neisseriales</taxon>
        <taxon>Neisseriaceae</taxon>
        <taxon>Vitreoscilla</taxon>
    </lineage>
</organism>
<accession>A0ABY4E9A7</accession>
<gene>
    <name evidence="1" type="ORF">LVJ81_10470</name>
</gene>
<protein>
    <submittedName>
        <fullName evidence="1">Uncharacterized protein</fullName>
    </submittedName>
</protein>
<name>A0ABY4E9A7_VITST</name>
<reference evidence="1" key="2">
    <citation type="journal article" date="2022" name="Res Sq">
        <title>Evolution of multicellular longitudinally dividing oral cavity symbionts (Neisseriaceae).</title>
        <authorList>
            <person name="Nyongesa S."/>
            <person name="Weber P."/>
            <person name="Bernet E."/>
            <person name="Pullido F."/>
            <person name="Nieckarz M."/>
            <person name="Delaby M."/>
            <person name="Nieves C."/>
            <person name="Viehboeck T."/>
            <person name="Krause N."/>
            <person name="Rivera-Millot A."/>
            <person name="Nakamura A."/>
            <person name="Vischer N."/>
            <person name="VanNieuwenhze M."/>
            <person name="Brun Y."/>
            <person name="Cava F."/>
            <person name="Bulgheresi S."/>
            <person name="Veyrier F."/>
        </authorList>
    </citation>
    <scope>NUCLEOTIDE SEQUENCE</scope>
    <source>
        <strain evidence="1">SAG 1488-6</strain>
    </source>
</reference>
<evidence type="ECO:0000313" key="2">
    <source>
        <dbReference type="Proteomes" id="UP000832034"/>
    </source>
</evidence>
<dbReference type="EMBL" id="CP091512">
    <property type="protein sequence ID" value="UOO92042.1"/>
    <property type="molecule type" value="Genomic_DNA"/>
</dbReference>
<dbReference type="Proteomes" id="UP000832034">
    <property type="component" value="Chromosome"/>
</dbReference>